<evidence type="ECO:0008006" key="4">
    <source>
        <dbReference type="Google" id="ProtNLM"/>
    </source>
</evidence>
<dbReference type="InterPro" id="IPR006927">
    <property type="entry name" value="DUF639"/>
</dbReference>
<dbReference type="eggNOG" id="ENOG502QQQE">
    <property type="taxonomic scope" value="Eukaryota"/>
</dbReference>
<reference evidence="3" key="1">
    <citation type="journal article" date="2015" name="Nat. Plants">
        <title>Genome expansion of Arabis alpina linked with retrotransposition and reduced symmetric DNA methylation.</title>
        <authorList>
            <person name="Willing E.M."/>
            <person name="Rawat V."/>
            <person name="Mandakova T."/>
            <person name="Maumus F."/>
            <person name="James G.V."/>
            <person name="Nordstroem K.J."/>
            <person name="Becker C."/>
            <person name="Warthmann N."/>
            <person name="Chica C."/>
            <person name="Szarzynska B."/>
            <person name="Zytnicki M."/>
            <person name="Albani M.C."/>
            <person name="Kiefer C."/>
            <person name="Bergonzi S."/>
            <person name="Castaings L."/>
            <person name="Mateos J.L."/>
            <person name="Berns M.C."/>
            <person name="Bujdoso N."/>
            <person name="Piofczyk T."/>
            <person name="de Lorenzo L."/>
            <person name="Barrero-Sicilia C."/>
            <person name="Mateos I."/>
            <person name="Piednoel M."/>
            <person name="Hagmann J."/>
            <person name="Chen-Min-Tao R."/>
            <person name="Iglesias-Fernandez R."/>
            <person name="Schuster S.C."/>
            <person name="Alonso-Blanco C."/>
            <person name="Roudier F."/>
            <person name="Carbonero P."/>
            <person name="Paz-Ares J."/>
            <person name="Davis S.J."/>
            <person name="Pecinka A."/>
            <person name="Quesneville H."/>
            <person name="Colot V."/>
            <person name="Lysak M.A."/>
            <person name="Weigel D."/>
            <person name="Coupland G."/>
            <person name="Schneeberger K."/>
        </authorList>
    </citation>
    <scope>NUCLEOTIDE SEQUENCE [LARGE SCALE GENOMIC DNA]</scope>
    <source>
        <strain evidence="3">cv. Pajares</strain>
    </source>
</reference>
<dbReference type="Gramene" id="KFK41545">
    <property type="protein sequence ID" value="KFK41545"/>
    <property type="gene ID" value="AALP_AA2G143100"/>
</dbReference>
<dbReference type="OrthoDB" id="634852at2759"/>
<feature type="transmembrane region" description="Helical" evidence="1">
    <location>
        <begin position="657"/>
        <end position="676"/>
    </location>
</feature>
<dbReference type="PANTHER" id="PTHR31860">
    <property type="entry name" value="HEAT-INDUCIBLE TRANSCRIPTION REPRESSOR (DUF639)-RELATED"/>
    <property type="match status" value="1"/>
</dbReference>
<feature type="transmembrane region" description="Helical" evidence="1">
    <location>
        <begin position="742"/>
        <end position="762"/>
    </location>
</feature>
<dbReference type="EMBL" id="CM002870">
    <property type="protein sequence ID" value="KFK41545.1"/>
    <property type="molecule type" value="Genomic_DNA"/>
</dbReference>
<sequence length="828" mass="92957">MANRIGGVKKPKVSSSTTLDFPIVPRFHGVHVHRRCSFSRNSPSNRKPKLRIVSKKWKLNDIDTNAVQERFSRWVSKSQKYLTEVTSPLIKKSLSVKVDPLDVEDEHDFQALEELLTVEQTVQSDTPKGFLSFDAIISIEQFSRMNGLTGKKMQDIFETLVPPTSSTNARYLVEYCCFRFLSRDSSEFHPSLKEPAFQRLIFITMLAWESPYGKERYARNDVSVKPYFQGRFVGEEAFVRIAPAISGLADKATVHNLFKALATANDKKGISLETLLAYIQELVKIHEGRKSYLTTEFPQMSSERLLCMASNRKGPVLKWENNVAWPGKLTLTDKALYFQPVDLKRTKGILRLDLAGDKSSAEKAKVGPLGVSLFDSAVNVSSGPGLATWVLEFVDLGGELRRDVWHAIISEVIALHTFLREFGPEENDKSLNHVFGAKKGKEKAIASASNCIARLQALQYMRSLPDDPIKLAQFSFLQQVAYGDIVSQTLAVNFWGGPLVTKIANPVYNRGKVARTSGESYESFDNASDLDGSVYLKRWMRSPSWGSNTSINFWTKSSLKKGLVLSKNLAVADLTLVERAAETCRQKYKVVEKTQATIDAATIKGIPSNIDLCKELILPLTIAATKFEKLRRWEEPYMTVSFLAFASTIILRNLLQYVLPVSLMFLATGMLTLKGLRRQGRLGRLFGMVTIRDQPSSNTIQKIIAVKDAMQNLESLLQNMNVVLLKLRTIVLSGHPQVTTEVALVLLSCATVLVIVPFKYILACVLFDQFTQELEFRKGMVKKFKAFLRERWEMVPAAPVLVLPFENEESTTPATQGKQSIQKSNLKP</sequence>
<gene>
    <name evidence="2" type="ordered locus">AALP_Aa2g143100</name>
</gene>
<dbReference type="Proteomes" id="UP000029120">
    <property type="component" value="Chromosome 2"/>
</dbReference>
<evidence type="ECO:0000256" key="1">
    <source>
        <dbReference type="SAM" id="Phobius"/>
    </source>
</evidence>
<dbReference type="AlphaFoldDB" id="A0A087HHE3"/>
<dbReference type="PANTHER" id="PTHR31860:SF3">
    <property type="entry name" value="PROTEIN, PUTATIVE (DUF639)-RELATED"/>
    <property type="match status" value="1"/>
</dbReference>
<evidence type="ECO:0000313" key="3">
    <source>
        <dbReference type="Proteomes" id="UP000029120"/>
    </source>
</evidence>
<keyword evidence="3" id="KW-1185">Reference proteome</keyword>
<keyword evidence="1" id="KW-1133">Transmembrane helix</keyword>
<organism evidence="2 3">
    <name type="scientific">Arabis alpina</name>
    <name type="common">Alpine rock-cress</name>
    <dbReference type="NCBI Taxonomy" id="50452"/>
    <lineage>
        <taxon>Eukaryota</taxon>
        <taxon>Viridiplantae</taxon>
        <taxon>Streptophyta</taxon>
        <taxon>Embryophyta</taxon>
        <taxon>Tracheophyta</taxon>
        <taxon>Spermatophyta</taxon>
        <taxon>Magnoliopsida</taxon>
        <taxon>eudicotyledons</taxon>
        <taxon>Gunneridae</taxon>
        <taxon>Pentapetalae</taxon>
        <taxon>rosids</taxon>
        <taxon>malvids</taxon>
        <taxon>Brassicales</taxon>
        <taxon>Brassicaceae</taxon>
        <taxon>Arabideae</taxon>
        <taxon>Arabis</taxon>
    </lineage>
</organism>
<protein>
    <recommendedName>
        <fullName evidence="4">DUF639 domain-containing protein</fullName>
    </recommendedName>
</protein>
<dbReference type="OMA" id="WYAFINE"/>
<proteinExistence type="predicted"/>
<keyword evidence="1" id="KW-0472">Membrane</keyword>
<name>A0A087HHE3_ARAAL</name>
<evidence type="ECO:0000313" key="2">
    <source>
        <dbReference type="EMBL" id="KFK41545.1"/>
    </source>
</evidence>
<keyword evidence="1" id="KW-0812">Transmembrane</keyword>
<dbReference type="Pfam" id="PF04842">
    <property type="entry name" value="DUF639"/>
    <property type="match status" value="1"/>
</dbReference>
<accession>A0A087HHE3</accession>